<evidence type="ECO:0000256" key="4">
    <source>
        <dbReference type="PIRSR" id="PIRSR606710-1"/>
    </source>
</evidence>
<keyword evidence="3 6" id="KW-0326">Glycosidase</keyword>
<dbReference type="InterPro" id="IPR013320">
    <property type="entry name" value="ConA-like_dom_sf"/>
</dbReference>
<organism evidence="8 9">
    <name type="scientific">Paenibacillus montaniterrae</name>
    <dbReference type="NCBI Taxonomy" id="429341"/>
    <lineage>
        <taxon>Bacteria</taxon>
        <taxon>Bacillati</taxon>
        <taxon>Bacillota</taxon>
        <taxon>Bacilli</taxon>
        <taxon>Bacillales</taxon>
        <taxon>Paenibacillaceae</taxon>
        <taxon>Paenibacillus</taxon>
    </lineage>
</organism>
<comment type="similarity">
    <text evidence="1 6">Belongs to the glycosyl hydrolase 43 family.</text>
</comment>
<accession>A0A919YL76</accession>
<dbReference type="SUPFAM" id="SSF49899">
    <property type="entry name" value="Concanavalin A-like lectins/glucanases"/>
    <property type="match status" value="1"/>
</dbReference>
<dbReference type="PANTHER" id="PTHR42812:SF12">
    <property type="entry name" value="BETA-XYLOSIDASE-RELATED"/>
    <property type="match status" value="1"/>
</dbReference>
<evidence type="ECO:0000256" key="3">
    <source>
        <dbReference type="ARBA" id="ARBA00023295"/>
    </source>
</evidence>
<feature type="domain" description="Beta-xylosidase C-terminal Concanavalin A-like" evidence="7">
    <location>
        <begin position="326"/>
        <end position="531"/>
    </location>
</feature>
<name>A0A919YL76_9BACL</name>
<dbReference type="GO" id="GO:0004553">
    <property type="term" value="F:hydrolase activity, hydrolyzing O-glycosyl compounds"/>
    <property type="evidence" value="ECO:0007669"/>
    <property type="project" value="InterPro"/>
</dbReference>
<evidence type="ECO:0000313" key="9">
    <source>
        <dbReference type="Proteomes" id="UP000683139"/>
    </source>
</evidence>
<dbReference type="RefSeq" id="WP_213514187.1">
    <property type="nucleotide sequence ID" value="NZ_BOSE01000002.1"/>
</dbReference>
<dbReference type="InterPro" id="IPR051795">
    <property type="entry name" value="Glycosyl_Hydrlase_43"/>
</dbReference>
<dbReference type="Proteomes" id="UP000683139">
    <property type="component" value="Unassembled WGS sequence"/>
</dbReference>
<comment type="caution">
    <text evidence="8">The sequence shown here is derived from an EMBL/GenBank/DDBJ whole genome shotgun (WGS) entry which is preliminary data.</text>
</comment>
<evidence type="ECO:0000259" key="7">
    <source>
        <dbReference type="Pfam" id="PF17851"/>
    </source>
</evidence>
<feature type="active site" description="Proton donor" evidence="4">
    <location>
        <position position="187"/>
    </location>
</feature>
<evidence type="ECO:0000256" key="6">
    <source>
        <dbReference type="RuleBase" id="RU361187"/>
    </source>
</evidence>
<dbReference type="InterPro" id="IPR041542">
    <property type="entry name" value="GH43_C2"/>
</dbReference>
<feature type="active site" description="Proton acceptor" evidence="4">
    <location>
        <position position="15"/>
    </location>
</feature>
<dbReference type="InterPro" id="IPR023296">
    <property type="entry name" value="Glyco_hydro_beta-prop_sf"/>
</dbReference>
<keyword evidence="2 6" id="KW-0378">Hydrolase</keyword>
<dbReference type="CDD" id="cd09000">
    <property type="entry name" value="GH43_SXA-like"/>
    <property type="match status" value="1"/>
</dbReference>
<feature type="site" description="Important for catalytic activity, responsible for pKa modulation of the active site Glu and correct orientation of both the proton donor and substrate" evidence="5">
    <location>
        <position position="128"/>
    </location>
</feature>
<dbReference type="PANTHER" id="PTHR42812">
    <property type="entry name" value="BETA-XYLOSIDASE"/>
    <property type="match status" value="1"/>
</dbReference>
<dbReference type="InterPro" id="IPR006710">
    <property type="entry name" value="Glyco_hydro_43"/>
</dbReference>
<evidence type="ECO:0000313" key="8">
    <source>
        <dbReference type="EMBL" id="GIP15928.1"/>
    </source>
</evidence>
<evidence type="ECO:0000256" key="5">
    <source>
        <dbReference type="PIRSR" id="PIRSR606710-2"/>
    </source>
</evidence>
<sequence>MALIQNPILRGFNPDPSIIRVGDDYYIATSTFEWFPGVQIHHSKDLIHWQLIGHPLTRASQLNMIGNPDSGGVWAPCLSYSNGIFYLVYTDVKSHMGQYKDTHNYVVTATSIEGPWSEPVYLNSSGFDPSLYHDEDGSKWLVNLKWDHRKGKNPFGGIIIQQYDEQQQNLVGDIHLIYDGTELGLTEGPHIYKHEGYYYLLVAEGGTRYGHAETVARSRTLLGKYETDPNGPLLTSRYAPDHPLQRAGHASLVQTQNGSWYIAHLCGRPVTAEGHCILGRETAIQCVEWTEEGWLRLSHGEQTPALEVEAPELPGWQTADSKHFLDHFTEQDWSVHWSSLREPITEAWASKSARPGWLRLYGRESLYSQHRQSLIARRQQAFHIEAETKLDYAPDSYQQMAGLIYYYNTKNYYYLFVSWDEQKGKCLGIISSDRGVYDEPLSETIALPEGETYLKAVVLRDKLQFYYSLDGEQWQQVGNALDASIISDEHAELVKDGIMLDQGFTGAFIGLCAQDLGGTRKQADFDYFKYEERD</sequence>
<dbReference type="SUPFAM" id="SSF75005">
    <property type="entry name" value="Arabinanase/levansucrase/invertase"/>
    <property type="match status" value="1"/>
</dbReference>
<proteinExistence type="inferred from homology"/>
<keyword evidence="9" id="KW-1185">Reference proteome</keyword>
<dbReference type="EMBL" id="BOSE01000002">
    <property type="protein sequence ID" value="GIP15928.1"/>
    <property type="molecule type" value="Genomic_DNA"/>
</dbReference>
<dbReference type="Pfam" id="PF17851">
    <property type="entry name" value="GH43_C2"/>
    <property type="match status" value="1"/>
</dbReference>
<protein>
    <submittedName>
        <fullName evidence="8">Beta-xylosidase</fullName>
    </submittedName>
</protein>
<reference evidence="8" key="1">
    <citation type="submission" date="2021-03" db="EMBL/GenBank/DDBJ databases">
        <title>Antimicrobial resistance genes in bacteria isolated from Japanese honey, and their potential for conferring macrolide and lincosamide resistance in the American foulbrood pathogen Paenibacillus larvae.</title>
        <authorList>
            <person name="Okamoto M."/>
            <person name="Kumagai M."/>
            <person name="Kanamori H."/>
            <person name="Takamatsu D."/>
        </authorList>
    </citation>
    <scope>NUCLEOTIDE SEQUENCE</scope>
    <source>
        <strain evidence="8">J40TS1</strain>
    </source>
</reference>
<evidence type="ECO:0000256" key="1">
    <source>
        <dbReference type="ARBA" id="ARBA00009865"/>
    </source>
</evidence>
<gene>
    <name evidence="8" type="primary">xynB</name>
    <name evidence="8" type="ORF">J40TS1_15700</name>
</gene>
<dbReference type="Gene3D" id="2.60.120.200">
    <property type="match status" value="1"/>
</dbReference>
<dbReference type="GO" id="GO:0005975">
    <property type="term" value="P:carbohydrate metabolic process"/>
    <property type="evidence" value="ECO:0007669"/>
    <property type="project" value="InterPro"/>
</dbReference>
<evidence type="ECO:0000256" key="2">
    <source>
        <dbReference type="ARBA" id="ARBA00022801"/>
    </source>
</evidence>
<dbReference type="Gene3D" id="2.115.10.20">
    <property type="entry name" value="Glycosyl hydrolase domain, family 43"/>
    <property type="match status" value="1"/>
</dbReference>
<dbReference type="Pfam" id="PF04616">
    <property type="entry name" value="Glyco_hydro_43"/>
    <property type="match status" value="1"/>
</dbReference>
<dbReference type="AlphaFoldDB" id="A0A919YL76"/>